<comment type="similarity">
    <text evidence="1">Belongs to the protein kinase superfamily. CAMK Ser/Thr protein kinase family. CHEK2 subfamily.</text>
</comment>
<dbReference type="SUPFAM" id="SSF49879">
    <property type="entry name" value="SMAD/FHA domain"/>
    <property type="match status" value="1"/>
</dbReference>
<dbReference type="InterPro" id="IPR000253">
    <property type="entry name" value="FHA_dom"/>
</dbReference>
<dbReference type="PROSITE" id="PS00107">
    <property type="entry name" value="PROTEIN_KINASE_ATP"/>
    <property type="match status" value="1"/>
</dbReference>
<gene>
    <name evidence="15" type="ORF">ACJ73_00057</name>
</gene>
<feature type="region of interest" description="Disordered" evidence="12">
    <location>
        <begin position="17"/>
        <end position="77"/>
    </location>
</feature>
<proteinExistence type="inferred from homology"/>
<dbReference type="OrthoDB" id="10252171at2759"/>
<dbReference type="PANTHER" id="PTHR43671">
    <property type="entry name" value="SERINE/THREONINE-PROTEIN KINASE NEK"/>
    <property type="match status" value="1"/>
</dbReference>
<evidence type="ECO:0000256" key="7">
    <source>
        <dbReference type="ARBA" id="ARBA00022777"/>
    </source>
</evidence>
<evidence type="ECO:0000256" key="6">
    <source>
        <dbReference type="ARBA" id="ARBA00022741"/>
    </source>
</evidence>
<dbReference type="InterPro" id="IPR000719">
    <property type="entry name" value="Prot_kinase_dom"/>
</dbReference>
<keyword evidence="16" id="KW-1185">Reference proteome</keyword>
<evidence type="ECO:0000313" key="15">
    <source>
        <dbReference type="EMBL" id="OJD28530.1"/>
    </source>
</evidence>
<evidence type="ECO:0000256" key="2">
    <source>
        <dbReference type="ARBA" id="ARBA00010886"/>
    </source>
</evidence>
<name>A0A1J9QKD1_9EURO</name>
<accession>A0A1J9QKD1</accession>
<dbReference type="EMBL" id="LGTZ01000003">
    <property type="protein sequence ID" value="OJD28530.1"/>
    <property type="molecule type" value="Genomic_DNA"/>
</dbReference>
<reference evidence="15 16" key="1">
    <citation type="submission" date="2015-08" db="EMBL/GenBank/DDBJ databases">
        <title>Emmonsia species relationships and genome sequence.</title>
        <authorList>
            <person name="Cuomo C.A."/>
            <person name="Schwartz I.S."/>
            <person name="Kenyon C."/>
            <person name="De Hoog G.S."/>
            <person name="Govender N.P."/>
            <person name="Botha A."/>
            <person name="Moreno L."/>
            <person name="De Vries M."/>
            <person name="Munoz J.F."/>
            <person name="Stielow J.B."/>
        </authorList>
    </citation>
    <scope>NUCLEOTIDE SEQUENCE [LARGE SCALE GENOMIC DNA]</scope>
    <source>
        <strain evidence="15 16">EI222</strain>
    </source>
</reference>
<dbReference type="InterPro" id="IPR011009">
    <property type="entry name" value="Kinase-like_dom_sf"/>
</dbReference>
<dbReference type="SMART" id="SM00220">
    <property type="entry name" value="S_TKc"/>
    <property type="match status" value="1"/>
</dbReference>
<evidence type="ECO:0000256" key="3">
    <source>
        <dbReference type="ARBA" id="ARBA00012513"/>
    </source>
</evidence>
<evidence type="ECO:0000259" key="13">
    <source>
        <dbReference type="PROSITE" id="PS50006"/>
    </source>
</evidence>
<evidence type="ECO:0000256" key="5">
    <source>
        <dbReference type="ARBA" id="ARBA00022679"/>
    </source>
</evidence>
<feature type="compositionally biased region" description="Basic residues" evidence="12">
    <location>
        <begin position="19"/>
        <end position="29"/>
    </location>
</feature>
<dbReference type="PROSITE" id="PS00108">
    <property type="entry name" value="PROTEIN_KINASE_ST"/>
    <property type="match status" value="1"/>
</dbReference>
<keyword evidence="5" id="KW-0808">Transferase</keyword>
<protein>
    <recommendedName>
        <fullName evidence="3">non-specific serine/threonine protein kinase</fullName>
        <ecNumber evidence="3">2.7.11.1</ecNumber>
    </recommendedName>
</protein>
<dbReference type="PROSITE" id="PS50011">
    <property type="entry name" value="PROTEIN_KINASE_DOM"/>
    <property type="match status" value="1"/>
</dbReference>
<feature type="binding site" evidence="11">
    <location>
        <position position="285"/>
    </location>
    <ligand>
        <name>ATP</name>
        <dbReference type="ChEBI" id="CHEBI:30616"/>
    </ligand>
</feature>
<dbReference type="VEuPathDB" id="FungiDB:ACJ73_00057"/>
<dbReference type="InterPro" id="IPR008271">
    <property type="entry name" value="Ser/Thr_kinase_AS"/>
</dbReference>
<evidence type="ECO:0000256" key="9">
    <source>
        <dbReference type="ARBA" id="ARBA00047899"/>
    </source>
</evidence>
<comment type="caution">
    <text evidence="15">The sequence shown here is derived from an EMBL/GenBank/DDBJ whole genome shotgun (WGS) entry which is preliminary data.</text>
</comment>
<dbReference type="GO" id="GO:0004674">
    <property type="term" value="F:protein serine/threonine kinase activity"/>
    <property type="evidence" value="ECO:0007669"/>
    <property type="project" value="UniProtKB-KW"/>
</dbReference>
<evidence type="ECO:0000256" key="4">
    <source>
        <dbReference type="ARBA" id="ARBA00022527"/>
    </source>
</evidence>
<evidence type="ECO:0000259" key="14">
    <source>
        <dbReference type="PROSITE" id="PS50011"/>
    </source>
</evidence>
<evidence type="ECO:0000256" key="12">
    <source>
        <dbReference type="SAM" id="MobiDB-lite"/>
    </source>
</evidence>
<dbReference type="Gene3D" id="1.10.510.10">
    <property type="entry name" value="Transferase(Phosphotransferase) domain 1"/>
    <property type="match status" value="1"/>
</dbReference>
<feature type="compositionally biased region" description="Polar residues" evidence="12">
    <location>
        <begin position="543"/>
        <end position="556"/>
    </location>
</feature>
<dbReference type="Gene3D" id="2.60.200.20">
    <property type="match status" value="1"/>
</dbReference>
<sequence>MADANLIACLYPYTEERKKTTKGKKKTTPAHKTVEKNKTENPSWLVPAQLQPEQWTDPGRQSRESTVPLDEGSDSEKEVPAYHYEDGLQLTFSHAFSHGLKGDKGFALGVHRDQSDIVLQDVKDGTISRCHCYLKFDDRNRLILQDRSSHGTVVTYDGKGGERRRKFKWILGGDEVPDEMIKEIVIEFHEDLKFQIVVPNHGAHPDQYRQYTDNVRRFRAEMAADDRLPLSRLGMNSARSTAAHSGAQSPSQDHILLKLRKLGQGSFATVTHLWDVSTGAQYACKKPRSRKFCLEAWVREIDTMRRIRHDHVVQLCRWDENPVPRLYLEYLAFGTLEDQHQEQPISYEETITILHQSLLALEYLHRPETAIVHRDIKPGNILVQTRDPLHIKLADFGLAKAGSSLNTVCGSPIYCPPEIAKYVESVPTKKYTTAVDIWSLGVVILEFAYGLPSLGADIGVRWCKKIVRTVSGYKQEDLAGFLSTVMLVMKPQLRRSACDYLDRVQELFTESQDGCLTPTPTSYSASYIQGYKTTSAGYYPEGNPTQEASLSSSDNAELNALPPDPHTPTTTETRKRSRRLLTSSSSSPTRKPSKRHAEKIYRTSSNDTGPLIPVVFGSGEDNGSNYLYDSLTPTARDTEVVSETGAPSGRTLYYDMVVGMLKDLQLKGVLSADDDNTTTSIDTICDEFCRLRITHITVKSVGLHEVTVNATCAGNHNEIVLSRLTSSGAIFSPLDLALSLVLSSGPSSRPSHAHESARMAAGNNRRQSLINHPIGPATLSIRDPAFQLAKEIVLADPDAIKIAAGSVSRTGKTTSARVEGAVTLDAASRGASTEHRTKTPAGAATYRGSWSMTIGPPNSVSDGSFNLDSASRRNKNLFIKWDRFTGTLESGMAEEQVCEAGQLDLESVRWDSVDKRVLEFLS</sequence>
<dbReference type="Pfam" id="PF00069">
    <property type="entry name" value="Pkinase"/>
    <property type="match status" value="1"/>
</dbReference>
<evidence type="ECO:0000256" key="1">
    <source>
        <dbReference type="ARBA" id="ARBA00005575"/>
    </source>
</evidence>
<comment type="catalytic activity">
    <reaction evidence="9">
        <text>L-threonyl-[protein] + ATP = O-phospho-L-threonyl-[protein] + ADP + H(+)</text>
        <dbReference type="Rhea" id="RHEA:46608"/>
        <dbReference type="Rhea" id="RHEA-COMP:11060"/>
        <dbReference type="Rhea" id="RHEA-COMP:11605"/>
        <dbReference type="ChEBI" id="CHEBI:15378"/>
        <dbReference type="ChEBI" id="CHEBI:30013"/>
        <dbReference type="ChEBI" id="CHEBI:30616"/>
        <dbReference type="ChEBI" id="CHEBI:61977"/>
        <dbReference type="ChEBI" id="CHEBI:456216"/>
        <dbReference type="EC" id="2.7.11.1"/>
    </reaction>
</comment>
<dbReference type="Pfam" id="PF00498">
    <property type="entry name" value="FHA"/>
    <property type="match status" value="1"/>
</dbReference>
<keyword evidence="6 11" id="KW-0547">Nucleotide-binding</keyword>
<keyword evidence="7 15" id="KW-0418">Kinase</keyword>
<keyword evidence="4 15" id="KW-0723">Serine/threonine-protein kinase</keyword>
<feature type="region of interest" description="Disordered" evidence="12">
    <location>
        <begin position="538"/>
        <end position="599"/>
    </location>
</feature>
<feature type="compositionally biased region" description="Low complexity" evidence="12">
    <location>
        <begin position="580"/>
        <end position="590"/>
    </location>
</feature>
<dbReference type="InterPro" id="IPR008984">
    <property type="entry name" value="SMAD_FHA_dom_sf"/>
</dbReference>
<evidence type="ECO:0000256" key="10">
    <source>
        <dbReference type="ARBA" id="ARBA00048679"/>
    </source>
</evidence>
<dbReference type="PROSITE" id="PS50006">
    <property type="entry name" value="FHA_DOMAIN"/>
    <property type="match status" value="1"/>
</dbReference>
<dbReference type="PANTHER" id="PTHR43671:SF98">
    <property type="entry name" value="SERINE_THREONINE-PROTEIN KINASE NEK11"/>
    <property type="match status" value="1"/>
</dbReference>
<evidence type="ECO:0000256" key="8">
    <source>
        <dbReference type="ARBA" id="ARBA00022840"/>
    </source>
</evidence>
<keyword evidence="8 11" id="KW-0067">ATP-binding</keyword>
<dbReference type="Proteomes" id="UP000242791">
    <property type="component" value="Unassembled WGS sequence"/>
</dbReference>
<dbReference type="STRING" id="1658174.A0A1J9QKD1"/>
<comment type="similarity">
    <text evidence="2">Belongs to the protein kinase superfamily. NEK Ser/Thr protein kinase family. NIMA subfamily.</text>
</comment>
<organism evidence="15 16">
    <name type="scientific">Blastomyces percursus</name>
    <dbReference type="NCBI Taxonomy" id="1658174"/>
    <lineage>
        <taxon>Eukaryota</taxon>
        <taxon>Fungi</taxon>
        <taxon>Dikarya</taxon>
        <taxon>Ascomycota</taxon>
        <taxon>Pezizomycotina</taxon>
        <taxon>Eurotiomycetes</taxon>
        <taxon>Eurotiomycetidae</taxon>
        <taxon>Onygenales</taxon>
        <taxon>Ajellomycetaceae</taxon>
        <taxon>Blastomyces</taxon>
    </lineage>
</organism>
<feature type="domain" description="Protein kinase" evidence="14">
    <location>
        <begin position="256"/>
        <end position="508"/>
    </location>
</feature>
<feature type="domain" description="FHA" evidence="13">
    <location>
        <begin position="106"/>
        <end position="155"/>
    </location>
</feature>
<dbReference type="SUPFAM" id="SSF56112">
    <property type="entry name" value="Protein kinase-like (PK-like)"/>
    <property type="match status" value="1"/>
</dbReference>
<dbReference type="InterPro" id="IPR050660">
    <property type="entry name" value="NEK_Ser/Thr_kinase"/>
</dbReference>
<comment type="catalytic activity">
    <reaction evidence="10">
        <text>L-seryl-[protein] + ATP = O-phospho-L-seryl-[protein] + ADP + H(+)</text>
        <dbReference type="Rhea" id="RHEA:17989"/>
        <dbReference type="Rhea" id="RHEA-COMP:9863"/>
        <dbReference type="Rhea" id="RHEA-COMP:11604"/>
        <dbReference type="ChEBI" id="CHEBI:15378"/>
        <dbReference type="ChEBI" id="CHEBI:29999"/>
        <dbReference type="ChEBI" id="CHEBI:30616"/>
        <dbReference type="ChEBI" id="CHEBI:83421"/>
        <dbReference type="ChEBI" id="CHEBI:456216"/>
        <dbReference type="EC" id="2.7.11.1"/>
    </reaction>
</comment>
<dbReference type="InterPro" id="IPR017441">
    <property type="entry name" value="Protein_kinase_ATP_BS"/>
</dbReference>
<evidence type="ECO:0000313" key="16">
    <source>
        <dbReference type="Proteomes" id="UP000242791"/>
    </source>
</evidence>
<dbReference type="GO" id="GO:0005524">
    <property type="term" value="F:ATP binding"/>
    <property type="evidence" value="ECO:0007669"/>
    <property type="project" value="UniProtKB-UniRule"/>
</dbReference>
<dbReference type="AlphaFoldDB" id="A0A1J9QKD1"/>
<evidence type="ECO:0000256" key="11">
    <source>
        <dbReference type="PROSITE-ProRule" id="PRU10141"/>
    </source>
</evidence>
<dbReference type="EC" id="2.7.11.1" evidence="3"/>